<keyword evidence="6" id="KW-1185">Reference proteome</keyword>
<dbReference type="Proteomes" id="UP001168883">
    <property type="component" value="Unassembled WGS sequence"/>
</dbReference>
<evidence type="ECO:0000259" key="3">
    <source>
        <dbReference type="Pfam" id="PF04183"/>
    </source>
</evidence>
<dbReference type="Pfam" id="PF04183">
    <property type="entry name" value="IucA_IucC"/>
    <property type="match status" value="1"/>
</dbReference>
<dbReference type="Pfam" id="PF06276">
    <property type="entry name" value="FhuF"/>
    <property type="match status" value="1"/>
</dbReference>
<name>A0ABT8V4Y0_9BACL</name>
<dbReference type="Gene3D" id="1.10.510.40">
    <property type="match status" value="1"/>
</dbReference>
<dbReference type="PANTHER" id="PTHR34384:SF6">
    <property type="entry name" value="STAPHYLOFERRIN B SYNTHASE"/>
    <property type="match status" value="1"/>
</dbReference>
<evidence type="ECO:0000256" key="1">
    <source>
        <dbReference type="ARBA" id="ARBA00004924"/>
    </source>
</evidence>
<reference evidence="5" key="1">
    <citation type="submission" date="2023-07" db="EMBL/GenBank/DDBJ databases">
        <authorList>
            <person name="Aktuganov G."/>
            <person name="Boyko T."/>
            <person name="Delegan Y."/>
            <person name="Galimzianova N."/>
            <person name="Gilvanova E."/>
            <person name="Korobov V."/>
            <person name="Kuzmina L."/>
            <person name="Melentiev A."/>
            <person name="Milman P."/>
            <person name="Ryabova A."/>
            <person name="Stupak E."/>
            <person name="Yasakov T."/>
            <person name="Zharikova N."/>
            <person name="Zhurenko E."/>
        </authorList>
    </citation>
    <scope>NUCLEOTIDE SEQUENCE</scope>
    <source>
        <strain evidence="5">IB-739</strain>
    </source>
</reference>
<feature type="domain" description="Aerobactin siderophore biosynthesis IucA/IucC-like C-terminal" evidence="4">
    <location>
        <begin position="539"/>
        <end position="680"/>
    </location>
</feature>
<dbReference type="RefSeq" id="WP_302877520.1">
    <property type="nucleotide sequence ID" value="NZ_JAUMKJ010000005.1"/>
</dbReference>
<organism evidence="5 6">
    <name type="scientific">Paenibacillus ehimensis</name>
    <dbReference type="NCBI Taxonomy" id="79264"/>
    <lineage>
        <taxon>Bacteria</taxon>
        <taxon>Bacillati</taxon>
        <taxon>Bacillota</taxon>
        <taxon>Bacilli</taxon>
        <taxon>Bacillales</taxon>
        <taxon>Paenibacillaceae</taxon>
        <taxon>Paenibacillus</taxon>
    </lineage>
</organism>
<accession>A0ABT8V4Y0</accession>
<evidence type="ECO:0000259" key="4">
    <source>
        <dbReference type="Pfam" id="PF06276"/>
    </source>
</evidence>
<dbReference type="EMBL" id="JAUMKJ010000005">
    <property type="protein sequence ID" value="MDO3676496.1"/>
    <property type="molecule type" value="Genomic_DNA"/>
</dbReference>
<feature type="domain" description="Aerobactin siderophore biosynthesis IucA/IucC N-terminal" evidence="3">
    <location>
        <begin position="250"/>
        <end position="494"/>
    </location>
</feature>
<dbReference type="PANTHER" id="PTHR34384">
    <property type="entry name" value="L-2,3-DIAMINOPROPANOATE--CITRATE LIGASE"/>
    <property type="match status" value="1"/>
</dbReference>
<evidence type="ECO:0000313" key="5">
    <source>
        <dbReference type="EMBL" id="MDO3676496.1"/>
    </source>
</evidence>
<dbReference type="InterPro" id="IPR022770">
    <property type="entry name" value="IucA/IucC-like_C"/>
</dbReference>
<comment type="caution">
    <text evidence="5">The sequence shown here is derived from an EMBL/GenBank/DDBJ whole genome shotgun (WGS) entry which is preliminary data.</text>
</comment>
<evidence type="ECO:0000313" key="6">
    <source>
        <dbReference type="Proteomes" id="UP001168883"/>
    </source>
</evidence>
<comment type="pathway">
    <text evidence="1">Siderophore biosynthesis.</text>
</comment>
<evidence type="ECO:0000256" key="2">
    <source>
        <dbReference type="ARBA" id="ARBA00007832"/>
    </source>
</evidence>
<gene>
    <name evidence="5" type="ORF">Q3C12_05740</name>
</gene>
<proteinExistence type="inferred from homology"/>
<protein>
    <submittedName>
        <fullName evidence="5">IucA/IucC family protein</fullName>
    </submittedName>
</protein>
<comment type="similarity">
    <text evidence="2">Belongs to the IucA/IucC family.</text>
</comment>
<dbReference type="InterPro" id="IPR007310">
    <property type="entry name" value="Aerobactin_biosyn_IucA/IucC_N"/>
</dbReference>
<dbReference type="InterPro" id="IPR037455">
    <property type="entry name" value="LucA/IucC-like"/>
</dbReference>
<sequence>MNGAVTGQSAPILSGNSCLADLNRSGRHAGDSAREARIGEAEERIVADLVNALLAEGFMSDEGIRGDVLEFTADQQEAFIASLWPGRSGPQRVVDPKSERTETAADRWLSLTEAGAGSGENAGAEKRAKMYRWWVERASNHYLVFPVVPSFVQAYRYVAGGGVYEVNDSRPGEEPVRLGAMELLRRVTDTLCGPGQDPGRSSAVSRDGVARLTELLRLSLEQARWSAVAADAGSAQGSPVPALAPWHLVQLERRAAWRDRPFHPVAKAKGGWTEADYRAYSAESGRPITLQWLAVKRQYLIQGSAREESRQALSPAELLLASDERAAVEEAMKRRGLSSEEYTALPAHPWQLAAVLPNQLRQELASGLCVPLDVEAGVFYATSSARSLAPQNGGAHHVKLPLGIVSLGAVRYLPAVHMMNGERGQRLLEQARERDPVLRERLSLCDERNWWAYLPEDGDYFADPPRHLSALVRKYPPDLTGTEGIRLVPMSALAVQPPDGTKHMFDMWMRLRDMPVSADSAARLFGDVCVHFCHIVLRLFRLGVLPEIHGQNAVLVLRQGVLSGLLLRDHDSIRLHLPWMREHGLDDPCYKMKPGYPNSLYNETPQKLLFYMQTLGIQVNLYSILETIALRYKLAERKLWLVLKESLLQAIELAGLPPAVRELTEDSLFRQPNWPWKNLIKPLLEQEGAPSGSMPSGVGRTVNPFARLT</sequence>